<evidence type="ECO:0000313" key="2">
    <source>
        <dbReference type="EMBL" id="CAB4882225.1"/>
    </source>
</evidence>
<gene>
    <name evidence="2" type="ORF">UFOPK3402_01418</name>
</gene>
<feature type="domain" description="Bacterial Ig-like" evidence="1">
    <location>
        <begin position="127"/>
        <end position="216"/>
    </location>
</feature>
<organism evidence="2">
    <name type="scientific">freshwater metagenome</name>
    <dbReference type="NCBI Taxonomy" id="449393"/>
    <lineage>
        <taxon>unclassified sequences</taxon>
        <taxon>metagenomes</taxon>
        <taxon>ecological metagenomes</taxon>
    </lineage>
</organism>
<protein>
    <submittedName>
        <fullName evidence="2">Unannotated protein</fullName>
    </submittedName>
</protein>
<sequence length="492" mass="47462">MKRIITLTAATALIAAAFISSPPAQAGTVAVTLSARNGTVGVPQTVSATVKDAGQSVGGGVGTVVFAANGNQIGTDSVGGQNGTTASINWTPSAASASTNITATFDDGSSDATSVSIATVGTTASITTPGSAGTSTQVTLAAQVRAKVGSYVPSGSVTFFTSNGTSVGTSNLDGSGRGSVAYTTPAAAGTVYLYVVYNGDSNASASGKSSSDSIKVTAAASSLSLVAPQTNYTGSPVQITAKVNPPSGTGSVAFSANGSALGSANVANGVATVTWVPASSGNFTLKAVYSGGGGAAGATATNSVTVVQPLKADLISLNPSGPAGPWPAGSTQGLANGASVQFATSSSSGLPVTLTVSGPCGLSGNTLNVNGVGGPCALVASTPGGNGYAPTTQNYTVLTGVGNQTASVNPAASGPYRKGATLLLAPASAQTSLGNKITWSVTSGGKSCKIKRAGGNVKVSLVKKGSCHVSGSAPAVPGQWAPFTTGRDYTVR</sequence>
<dbReference type="InterPro" id="IPR013783">
    <property type="entry name" value="Ig-like_fold"/>
</dbReference>
<evidence type="ECO:0000259" key="1">
    <source>
        <dbReference type="Pfam" id="PF16640"/>
    </source>
</evidence>
<dbReference type="InterPro" id="IPR032109">
    <property type="entry name" value="Big_3_5"/>
</dbReference>
<reference evidence="2" key="1">
    <citation type="submission" date="2020-05" db="EMBL/GenBank/DDBJ databases">
        <authorList>
            <person name="Chiriac C."/>
            <person name="Salcher M."/>
            <person name="Ghai R."/>
            <person name="Kavagutti S V."/>
        </authorList>
    </citation>
    <scope>NUCLEOTIDE SEQUENCE</scope>
</reference>
<dbReference type="EMBL" id="CAFBLS010000190">
    <property type="protein sequence ID" value="CAB4882225.1"/>
    <property type="molecule type" value="Genomic_DNA"/>
</dbReference>
<accession>A0A6J7ELY5</accession>
<dbReference type="Pfam" id="PF16640">
    <property type="entry name" value="Big_3_5"/>
    <property type="match status" value="2"/>
</dbReference>
<dbReference type="Gene3D" id="2.60.40.10">
    <property type="entry name" value="Immunoglobulins"/>
    <property type="match status" value="2"/>
</dbReference>
<feature type="domain" description="Bacterial Ig-like" evidence="1">
    <location>
        <begin position="227"/>
        <end position="306"/>
    </location>
</feature>
<proteinExistence type="predicted"/>
<name>A0A6J7ELY5_9ZZZZ</name>
<dbReference type="AlphaFoldDB" id="A0A6J7ELY5"/>